<comment type="caution">
    <text evidence="2">The sequence shown here is derived from an EMBL/GenBank/DDBJ whole genome shotgun (WGS) entry which is preliminary data.</text>
</comment>
<evidence type="ECO:0000256" key="1">
    <source>
        <dbReference type="SAM" id="MobiDB-lite"/>
    </source>
</evidence>
<organism evidence="2 3">
    <name type="scientific">Nephila pilipes</name>
    <name type="common">Giant wood spider</name>
    <name type="synonym">Nephila maculata</name>
    <dbReference type="NCBI Taxonomy" id="299642"/>
    <lineage>
        <taxon>Eukaryota</taxon>
        <taxon>Metazoa</taxon>
        <taxon>Ecdysozoa</taxon>
        <taxon>Arthropoda</taxon>
        <taxon>Chelicerata</taxon>
        <taxon>Arachnida</taxon>
        <taxon>Araneae</taxon>
        <taxon>Araneomorphae</taxon>
        <taxon>Entelegynae</taxon>
        <taxon>Araneoidea</taxon>
        <taxon>Nephilidae</taxon>
        <taxon>Nephila</taxon>
    </lineage>
</organism>
<evidence type="ECO:0000313" key="3">
    <source>
        <dbReference type="Proteomes" id="UP000887013"/>
    </source>
</evidence>
<evidence type="ECO:0000313" key="2">
    <source>
        <dbReference type="EMBL" id="GFS94670.1"/>
    </source>
</evidence>
<name>A0A8X6N517_NEPPI</name>
<sequence>MISRFGRKKVGDFLKTKLICLISSTSSNAHIFFNLFQTPQKCFVDSEDDGVHEKSHTGPKMAWSCSPPLDSGMPGGEGEDRFSFYSASMETY</sequence>
<feature type="region of interest" description="Disordered" evidence="1">
    <location>
        <begin position="47"/>
        <end position="78"/>
    </location>
</feature>
<keyword evidence="3" id="KW-1185">Reference proteome</keyword>
<dbReference type="OrthoDB" id="10515913at2759"/>
<dbReference type="EMBL" id="BMAW01054125">
    <property type="protein sequence ID" value="GFS94670.1"/>
    <property type="molecule type" value="Genomic_DNA"/>
</dbReference>
<protein>
    <submittedName>
        <fullName evidence="2">Uncharacterized protein</fullName>
    </submittedName>
</protein>
<dbReference type="AlphaFoldDB" id="A0A8X6N517"/>
<dbReference type="Proteomes" id="UP000887013">
    <property type="component" value="Unassembled WGS sequence"/>
</dbReference>
<reference evidence="2" key="1">
    <citation type="submission" date="2020-08" db="EMBL/GenBank/DDBJ databases">
        <title>Multicomponent nature underlies the extraordinary mechanical properties of spider dragline silk.</title>
        <authorList>
            <person name="Kono N."/>
            <person name="Nakamura H."/>
            <person name="Mori M."/>
            <person name="Yoshida Y."/>
            <person name="Ohtoshi R."/>
            <person name="Malay A.D."/>
            <person name="Moran D.A.P."/>
            <person name="Tomita M."/>
            <person name="Numata K."/>
            <person name="Arakawa K."/>
        </authorList>
    </citation>
    <scope>NUCLEOTIDE SEQUENCE</scope>
</reference>
<accession>A0A8X6N517</accession>
<proteinExistence type="predicted"/>
<gene>
    <name evidence="2" type="ORF">NPIL_509351</name>
</gene>